<dbReference type="PANTHER" id="PTHR45987">
    <property type="entry name" value="39S RIBOSOMAL PROTEIN L12"/>
    <property type="match status" value="1"/>
</dbReference>
<gene>
    <name evidence="1" type="ORF">POM88_022461</name>
</gene>
<sequence length="262" mass="29881">MTHPSHYPGPPLIGILVFPEEVIPEKTALELKLDSLDGPAKIKLIKEIPDKAAFELKLESFDAPAKIRLIKEIRSYDIIYSAWLASARRKYSELVSLARGKWEYHKKRDDRIGMNVYLSWVEFWKTEDFKTKSSIQKGNRRSGVDGHLSTHTSGSASYKKVAARLNIQYKHKPTADQVFFEVHTRHLKKKKNLIGETGENGMDNESDEVETIWIDKKSEQTYWSFDAPTKIKTSIDALDAGQAIGENIMEKMKDLGAKVVME</sequence>
<keyword evidence="2" id="KW-1185">Reference proteome</keyword>
<dbReference type="EMBL" id="JAUIZM010000005">
    <property type="protein sequence ID" value="KAK1384726.1"/>
    <property type="molecule type" value="Genomic_DNA"/>
</dbReference>
<dbReference type="GO" id="GO:0006412">
    <property type="term" value="P:translation"/>
    <property type="evidence" value="ECO:0007669"/>
    <property type="project" value="InterPro"/>
</dbReference>
<dbReference type="PANTHER" id="PTHR45987:SF4">
    <property type="entry name" value="LARGE RIBOSOMAL SUBUNIT PROTEIN BL12M"/>
    <property type="match status" value="1"/>
</dbReference>
<dbReference type="InterPro" id="IPR004252">
    <property type="entry name" value="Probable_transposase_24"/>
</dbReference>
<comment type="caution">
    <text evidence="1">The sequence shown here is derived from an EMBL/GenBank/DDBJ whole genome shotgun (WGS) entry which is preliminary data.</text>
</comment>
<dbReference type="AlphaFoldDB" id="A0AAD8IFV9"/>
<proteinExistence type="predicted"/>
<dbReference type="Proteomes" id="UP001237642">
    <property type="component" value="Unassembled WGS sequence"/>
</dbReference>
<dbReference type="InterPro" id="IPR000206">
    <property type="entry name" value="Ribosomal_bL12"/>
</dbReference>
<organism evidence="1 2">
    <name type="scientific">Heracleum sosnowskyi</name>
    <dbReference type="NCBI Taxonomy" id="360622"/>
    <lineage>
        <taxon>Eukaryota</taxon>
        <taxon>Viridiplantae</taxon>
        <taxon>Streptophyta</taxon>
        <taxon>Embryophyta</taxon>
        <taxon>Tracheophyta</taxon>
        <taxon>Spermatophyta</taxon>
        <taxon>Magnoliopsida</taxon>
        <taxon>eudicotyledons</taxon>
        <taxon>Gunneridae</taxon>
        <taxon>Pentapetalae</taxon>
        <taxon>asterids</taxon>
        <taxon>campanulids</taxon>
        <taxon>Apiales</taxon>
        <taxon>Apiaceae</taxon>
        <taxon>Apioideae</taxon>
        <taxon>apioid superclade</taxon>
        <taxon>Tordylieae</taxon>
        <taxon>Tordyliinae</taxon>
        <taxon>Heracleum</taxon>
    </lineage>
</organism>
<dbReference type="Pfam" id="PF03004">
    <property type="entry name" value="Transposase_24"/>
    <property type="match status" value="1"/>
</dbReference>
<dbReference type="GO" id="GO:0003729">
    <property type="term" value="F:mRNA binding"/>
    <property type="evidence" value="ECO:0007669"/>
    <property type="project" value="TreeGrafter"/>
</dbReference>
<evidence type="ECO:0000313" key="1">
    <source>
        <dbReference type="EMBL" id="KAK1384726.1"/>
    </source>
</evidence>
<protein>
    <submittedName>
        <fullName evidence="1">Uncharacterized protein</fullName>
    </submittedName>
</protein>
<reference evidence="1" key="1">
    <citation type="submission" date="2023-02" db="EMBL/GenBank/DDBJ databases">
        <title>Genome of toxic invasive species Heracleum sosnowskyi carries increased number of genes despite the absence of recent whole-genome duplications.</title>
        <authorList>
            <person name="Schelkunov M."/>
            <person name="Shtratnikova V."/>
            <person name="Makarenko M."/>
            <person name="Klepikova A."/>
            <person name="Omelchenko D."/>
            <person name="Novikova G."/>
            <person name="Obukhova E."/>
            <person name="Bogdanov V."/>
            <person name="Penin A."/>
            <person name="Logacheva M."/>
        </authorList>
    </citation>
    <scope>NUCLEOTIDE SEQUENCE</scope>
    <source>
        <strain evidence="1">Hsosn_3</strain>
        <tissue evidence="1">Leaf</tissue>
    </source>
</reference>
<name>A0AAD8IFV9_9APIA</name>
<accession>A0AAD8IFV9</accession>
<evidence type="ECO:0000313" key="2">
    <source>
        <dbReference type="Proteomes" id="UP001237642"/>
    </source>
</evidence>
<dbReference type="GO" id="GO:0003735">
    <property type="term" value="F:structural constituent of ribosome"/>
    <property type="evidence" value="ECO:0007669"/>
    <property type="project" value="InterPro"/>
</dbReference>
<reference evidence="1" key="2">
    <citation type="submission" date="2023-05" db="EMBL/GenBank/DDBJ databases">
        <authorList>
            <person name="Schelkunov M.I."/>
        </authorList>
    </citation>
    <scope>NUCLEOTIDE SEQUENCE</scope>
    <source>
        <strain evidence="1">Hsosn_3</strain>
        <tissue evidence="1">Leaf</tissue>
    </source>
</reference>
<dbReference type="GO" id="GO:0005840">
    <property type="term" value="C:ribosome"/>
    <property type="evidence" value="ECO:0007669"/>
    <property type="project" value="InterPro"/>
</dbReference>